<keyword evidence="11" id="KW-0961">Cell wall biogenesis/degradation</keyword>
<gene>
    <name evidence="17" type="ORF">NUH88_00385</name>
</gene>
<feature type="active site" evidence="13">
    <location>
        <position position="126"/>
    </location>
</feature>
<keyword evidence="18" id="KW-1185">Reference proteome</keyword>
<dbReference type="SUPFAM" id="SSF69189">
    <property type="entry name" value="Penicillin-binding protein associated domain"/>
    <property type="match status" value="1"/>
</dbReference>
<dbReference type="PANTHER" id="PTHR21581:SF6">
    <property type="entry name" value="TRAFFICKING PROTEIN PARTICLE COMPLEX SUBUNIT 12"/>
    <property type="match status" value="1"/>
</dbReference>
<sequence>MTIASNLNAAIRRGVRIIPLALLILAIQTPASEALDTSAREAILIDYDTGAVLFEKDADKPMPPASMTKIMTVFMAFERLKDGRLSMDDTIAISEKAWRKGGSKMFVKVNTRVAIKDILRGIIVQSGNDAAIALAEALAGTEEAFAAEMTRRAHELGLTGSTFKNATGWPDPEHRTTAHDLATLAMETIRRFPEYYPIYSETKFTYNKIKQGNRNPLLYKNMGADGLKTGHTEVAGYGLTSSAIRNGRRLVLVVNGLDSVKARSQESEALLDWGFREFENYELFTSGATVAEADVWLGGAKTVALTTDQDVLLTIRRTSRPKMKVSVVYEGPIPAPITAGTQLATLKVTAPEMDEVSIPLYAANDVGELGVFGKVGAAVEYLVWGSGG</sequence>
<dbReference type="Pfam" id="PF07943">
    <property type="entry name" value="PBP5_C"/>
    <property type="match status" value="1"/>
</dbReference>
<reference evidence="17" key="1">
    <citation type="submission" date="2022-08" db="EMBL/GenBank/DDBJ databases">
        <title>Nisaea acidiphila sp. nov., isolated from a marine algal debris and emended description of the genus Nisaea Urios et al. 2008.</title>
        <authorList>
            <person name="Kwon K."/>
        </authorList>
    </citation>
    <scope>NUCLEOTIDE SEQUENCE</scope>
    <source>
        <strain evidence="17">MEBiC11861</strain>
    </source>
</reference>
<feature type="domain" description="Peptidase S11 D-Ala-D-Ala carboxypeptidase A C-terminal" evidence="16">
    <location>
        <begin position="278"/>
        <end position="368"/>
    </location>
</feature>
<comment type="function">
    <text evidence="1">Removes C-terminal D-alanyl residues from sugar-peptide cell wall precursors.</text>
</comment>
<evidence type="ECO:0000256" key="9">
    <source>
        <dbReference type="ARBA" id="ARBA00022960"/>
    </source>
</evidence>
<feature type="binding site" evidence="14">
    <location>
        <position position="228"/>
    </location>
    <ligand>
        <name>substrate</name>
    </ligand>
</feature>
<dbReference type="AlphaFoldDB" id="A0A9J7ASK8"/>
<comment type="catalytic activity">
    <reaction evidence="12">
        <text>Preferential cleavage: (Ac)2-L-Lys-D-Ala-|-D-Ala. Also transpeptidation of peptidyl-alanyl moieties that are N-acyl substituents of D-alanine.</text>
        <dbReference type="EC" id="3.4.16.4"/>
    </reaction>
</comment>
<dbReference type="InterPro" id="IPR012338">
    <property type="entry name" value="Beta-lactam/transpept-like"/>
</dbReference>
<evidence type="ECO:0000256" key="15">
    <source>
        <dbReference type="RuleBase" id="RU004016"/>
    </source>
</evidence>
<accession>A0A9J7ASK8</accession>
<evidence type="ECO:0000256" key="3">
    <source>
        <dbReference type="ARBA" id="ARBA00007164"/>
    </source>
</evidence>
<dbReference type="Gene3D" id="2.60.410.10">
    <property type="entry name" value="D-Ala-D-Ala carboxypeptidase, C-terminal domain"/>
    <property type="match status" value="1"/>
</dbReference>
<dbReference type="SMART" id="SM00936">
    <property type="entry name" value="PBP5_C"/>
    <property type="match status" value="1"/>
</dbReference>
<dbReference type="InterPro" id="IPR012907">
    <property type="entry name" value="Peptidase_S11_C"/>
</dbReference>
<dbReference type="RefSeq" id="WP_257769238.1">
    <property type="nucleotide sequence ID" value="NZ_CP102480.1"/>
</dbReference>
<feature type="active site" description="Proton acceptor" evidence="13">
    <location>
        <position position="69"/>
    </location>
</feature>
<dbReference type="SUPFAM" id="SSF56601">
    <property type="entry name" value="beta-lactamase/transpeptidase-like"/>
    <property type="match status" value="1"/>
</dbReference>
<dbReference type="Proteomes" id="UP001060336">
    <property type="component" value="Chromosome"/>
</dbReference>
<evidence type="ECO:0000256" key="2">
    <source>
        <dbReference type="ARBA" id="ARBA00004752"/>
    </source>
</evidence>
<dbReference type="PRINTS" id="PR00725">
    <property type="entry name" value="DADACBPTASE1"/>
</dbReference>
<keyword evidence="6" id="KW-0645">Protease</keyword>
<keyword evidence="8" id="KW-0378">Hydrolase</keyword>
<dbReference type="InterPro" id="IPR001967">
    <property type="entry name" value="Peptidase_S11_N"/>
</dbReference>
<dbReference type="GO" id="GO:0071555">
    <property type="term" value="P:cell wall organization"/>
    <property type="evidence" value="ECO:0007669"/>
    <property type="project" value="UniProtKB-KW"/>
</dbReference>
<dbReference type="KEGG" id="naci:NUH88_00385"/>
<dbReference type="Pfam" id="PF00768">
    <property type="entry name" value="Peptidase_S11"/>
    <property type="match status" value="1"/>
</dbReference>
<evidence type="ECO:0000256" key="4">
    <source>
        <dbReference type="ARBA" id="ARBA00012448"/>
    </source>
</evidence>
<evidence type="ECO:0000256" key="6">
    <source>
        <dbReference type="ARBA" id="ARBA00022670"/>
    </source>
</evidence>
<dbReference type="Gene3D" id="3.40.710.10">
    <property type="entry name" value="DD-peptidase/beta-lactamase superfamily"/>
    <property type="match status" value="1"/>
</dbReference>
<comment type="similarity">
    <text evidence="3 15">Belongs to the peptidase S11 family.</text>
</comment>
<proteinExistence type="inferred from homology"/>
<evidence type="ECO:0000259" key="16">
    <source>
        <dbReference type="SMART" id="SM00936"/>
    </source>
</evidence>
<dbReference type="GO" id="GO:0009002">
    <property type="term" value="F:serine-type D-Ala-D-Ala carboxypeptidase activity"/>
    <property type="evidence" value="ECO:0007669"/>
    <property type="project" value="UniProtKB-EC"/>
</dbReference>
<dbReference type="GO" id="GO:0009252">
    <property type="term" value="P:peptidoglycan biosynthetic process"/>
    <property type="evidence" value="ECO:0007669"/>
    <property type="project" value="UniProtKB-KW"/>
</dbReference>
<keyword evidence="7" id="KW-0732">Signal</keyword>
<evidence type="ECO:0000256" key="13">
    <source>
        <dbReference type="PIRSR" id="PIRSR618044-1"/>
    </source>
</evidence>
<evidence type="ECO:0000256" key="14">
    <source>
        <dbReference type="PIRSR" id="PIRSR618044-2"/>
    </source>
</evidence>
<comment type="pathway">
    <text evidence="2">Cell wall biogenesis; peptidoglycan biosynthesis.</text>
</comment>
<feature type="active site" description="Acyl-ester intermediate" evidence="13">
    <location>
        <position position="66"/>
    </location>
</feature>
<dbReference type="InterPro" id="IPR037167">
    <property type="entry name" value="Peptidase_S11_C_sf"/>
</dbReference>
<dbReference type="PANTHER" id="PTHR21581">
    <property type="entry name" value="D-ALANYL-D-ALANINE CARBOXYPEPTIDASE"/>
    <property type="match status" value="1"/>
</dbReference>
<dbReference type="GO" id="GO:0006508">
    <property type="term" value="P:proteolysis"/>
    <property type="evidence" value="ECO:0007669"/>
    <property type="project" value="UniProtKB-KW"/>
</dbReference>
<dbReference type="InterPro" id="IPR015956">
    <property type="entry name" value="Peniciliin-bd_prot_C_sf"/>
</dbReference>
<organism evidence="17 18">
    <name type="scientific">Nisaea acidiphila</name>
    <dbReference type="NCBI Taxonomy" id="1862145"/>
    <lineage>
        <taxon>Bacteria</taxon>
        <taxon>Pseudomonadati</taxon>
        <taxon>Pseudomonadota</taxon>
        <taxon>Alphaproteobacteria</taxon>
        <taxon>Rhodospirillales</taxon>
        <taxon>Thalassobaculaceae</taxon>
        <taxon>Nisaea</taxon>
    </lineage>
</organism>
<protein>
    <recommendedName>
        <fullName evidence="4">serine-type D-Ala-D-Ala carboxypeptidase</fullName>
        <ecNumber evidence="4">3.4.16.4</ecNumber>
    </recommendedName>
</protein>
<dbReference type="InterPro" id="IPR018044">
    <property type="entry name" value="Peptidase_S11"/>
</dbReference>
<evidence type="ECO:0000256" key="12">
    <source>
        <dbReference type="ARBA" id="ARBA00034000"/>
    </source>
</evidence>
<keyword evidence="10" id="KW-0573">Peptidoglycan synthesis</keyword>
<dbReference type="GO" id="GO:0008360">
    <property type="term" value="P:regulation of cell shape"/>
    <property type="evidence" value="ECO:0007669"/>
    <property type="project" value="UniProtKB-KW"/>
</dbReference>
<evidence type="ECO:0000256" key="10">
    <source>
        <dbReference type="ARBA" id="ARBA00022984"/>
    </source>
</evidence>
<keyword evidence="5 17" id="KW-0121">Carboxypeptidase</keyword>
<evidence type="ECO:0000256" key="5">
    <source>
        <dbReference type="ARBA" id="ARBA00022645"/>
    </source>
</evidence>
<dbReference type="EC" id="3.4.16.4" evidence="4"/>
<evidence type="ECO:0000256" key="8">
    <source>
        <dbReference type="ARBA" id="ARBA00022801"/>
    </source>
</evidence>
<evidence type="ECO:0000313" key="18">
    <source>
        <dbReference type="Proteomes" id="UP001060336"/>
    </source>
</evidence>
<evidence type="ECO:0000256" key="1">
    <source>
        <dbReference type="ARBA" id="ARBA00003217"/>
    </source>
</evidence>
<dbReference type="EMBL" id="CP102480">
    <property type="protein sequence ID" value="UUX50166.1"/>
    <property type="molecule type" value="Genomic_DNA"/>
</dbReference>
<evidence type="ECO:0000313" key="17">
    <source>
        <dbReference type="EMBL" id="UUX50166.1"/>
    </source>
</evidence>
<evidence type="ECO:0000256" key="7">
    <source>
        <dbReference type="ARBA" id="ARBA00022729"/>
    </source>
</evidence>
<name>A0A9J7ASK8_9PROT</name>
<keyword evidence="9" id="KW-0133">Cell shape</keyword>
<evidence type="ECO:0000256" key="11">
    <source>
        <dbReference type="ARBA" id="ARBA00023316"/>
    </source>
</evidence>